<accession>A0A9D3XK63</accession>
<evidence type="ECO:0000313" key="2">
    <source>
        <dbReference type="Proteomes" id="UP000827986"/>
    </source>
</evidence>
<comment type="caution">
    <text evidence="1">The sequence shown here is derived from an EMBL/GenBank/DDBJ whole genome shotgun (WGS) entry which is preliminary data.</text>
</comment>
<gene>
    <name evidence="1" type="ORF">KIL84_009843</name>
</gene>
<protein>
    <submittedName>
        <fullName evidence="1">Uncharacterized protein</fullName>
    </submittedName>
</protein>
<feature type="non-terminal residue" evidence="1">
    <location>
        <position position="134"/>
    </location>
</feature>
<dbReference type="Proteomes" id="UP000827986">
    <property type="component" value="Unassembled WGS sequence"/>
</dbReference>
<reference evidence="1" key="1">
    <citation type="submission" date="2021-09" db="EMBL/GenBank/DDBJ databases">
        <title>The genome of Mauremys mutica provides insights into the evolution of semi-aquatic lifestyle.</title>
        <authorList>
            <person name="Gong S."/>
            <person name="Gao Y."/>
        </authorList>
    </citation>
    <scope>NUCLEOTIDE SEQUENCE</scope>
    <source>
        <strain evidence="1">MM-2020</strain>
        <tissue evidence="1">Muscle</tissue>
    </source>
</reference>
<organism evidence="1 2">
    <name type="scientific">Mauremys mutica</name>
    <name type="common">yellowpond turtle</name>
    <dbReference type="NCBI Taxonomy" id="74926"/>
    <lineage>
        <taxon>Eukaryota</taxon>
        <taxon>Metazoa</taxon>
        <taxon>Chordata</taxon>
        <taxon>Craniata</taxon>
        <taxon>Vertebrata</taxon>
        <taxon>Euteleostomi</taxon>
        <taxon>Archelosauria</taxon>
        <taxon>Testudinata</taxon>
        <taxon>Testudines</taxon>
        <taxon>Cryptodira</taxon>
        <taxon>Durocryptodira</taxon>
        <taxon>Testudinoidea</taxon>
        <taxon>Geoemydidae</taxon>
        <taxon>Geoemydinae</taxon>
        <taxon>Mauremys</taxon>
    </lineage>
</organism>
<dbReference type="EMBL" id="JAHDVG010000467">
    <property type="protein sequence ID" value="KAH1182089.1"/>
    <property type="molecule type" value="Genomic_DNA"/>
</dbReference>
<sequence length="134" mass="15371">MTDSYTRLHHVYTAFPAMFKGLHHSLLFLSLSRSVLNNTNIQQALQRDRFGERGARWDCNIKKKNYHLQLSFRHTVLRTPAPARRVPLLAQTGCGGSFFHQIAKKRQQQNENLESLPMTSLAPIQSVLIGERKS</sequence>
<dbReference type="AlphaFoldDB" id="A0A9D3XK63"/>
<evidence type="ECO:0000313" key="1">
    <source>
        <dbReference type="EMBL" id="KAH1182089.1"/>
    </source>
</evidence>
<keyword evidence="2" id="KW-1185">Reference proteome</keyword>
<name>A0A9D3XK63_9SAUR</name>
<proteinExistence type="predicted"/>